<dbReference type="InterPro" id="IPR005828">
    <property type="entry name" value="MFS_sugar_transport-like"/>
</dbReference>
<dbReference type="SUPFAM" id="SSF103473">
    <property type="entry name" value="MFS general substrate transporter"/>
    <property type="match status" value="1"/>
</dbReference>
<keyword evidence="2 5" id="KW-0812">Transmembrane</keyword>
<evidence type="ECO:0000256" key="5">
    <source>
        <dbReference type="SAM" id="Phobius"/>
    </source>
</evidence>
<feature type="domain" description="Major facilitator superfamily (MFS) profile" evidence="6">
    <location>
        <begin position="7"/>
        <end position="451"/>
    </location>
</feature>
<name>A0ABM3MP02_GALME</name>
<accession>A0ABM3MP02</accession>
<feature type="transmembrane region" description="Helical" evidence="5">
    <location>
        <begin position="423"/>
        <end position="447"/>
    </location>
</feature>
<dbReference type="InterPro" id="IPR036259">
    <property type="entry name" value="MFS_trans_sf"/>
</dbReference>
<dbReference type="Gene3D" id="1.20.1250.20">
    <property type="entry name" value="MFS general substrate transporter like domains"/>
    <property type="match status" value="1"/>
</dbReference>
<feature type="transmembrane region" description="Helical" evidence="5">
    <location>
        <begin position="328"/>
        <end position="347"/>
    </location>
</feature>
<reference evidence="8" key="1">
    <citation type="submission" date="2025-08" db="UniProtKB">
        <authorList>
            <consortium name="RefSeq"/>
        </authorList>
    </citation>
    <scope>IDENTIFICATION</scope>
    <source>
        <tissue evidence="8">Whole larvae</tissue>
    </source>
</reference>
<feature type="transmembrane region" description="Helical" evidence="5">
    <location>
        <begin position="393"/>
        <end position="411"/>
    </location>
</feature>
<evidence type="ECO:0000256" key="3">
    <source>
        <dbReference type="ARBA" id="ARBA00022989"/>
    </source>
</evidence>
<protein>
    <submittedName>
        <fullName evidence="8">Facilitated trehalose transporter Tret1-like</fullName>
    </submittedName>
</protein>
<organism evidence="7 8">
    <name type="scientific">Galleria mellonella</name>
    <name type="common">Greater wax moth</name>
    <dbReference type="NCBI Taxonomy" id="7137"/>
    <lineage>
        <taxon>Eukaryota</taxon>
        <taxon>Metazoa</taxon>
        <taxon>Ecdysozoa</taxon>
        <taxon>Arthropoda</taxon>
        <taxon>Hexapoda</taxon>
        <taxon>Insecta</taxon>
        <taxon>Pterygota</taxon>
        <taxon>Neoptera</taxon>
        <taxon>Endopterygota</taxon>
        <taxon>Lepidoptera</taxon>
        <taxon>Glossata</taxon>
        <taxon>Ditrysia</taxon>
        <taxon>Pyraloidea</taxon>
        <taxon>Pyralidae</taxon>
        <taxon>Galleriinae</taxon>
        <taxon>Galleria</taxon>
    </lineage>
</organism>
<dbReference type="PANTHER" id="PTHR48021:SF68">
    <property type="entry name" value="MAJOR FACILITATOR SUPERFAMILY (MFS) PROFILE DOMAIN-CONTAINING PROTEIN"/>
    <property type="match status" value="1"/>
</dbReference>
<evidence type="ECO:0000256" key="1">
    <source>
        <dbReference type="ARBA" id="ARBA00004141"/>
    </source>
</evidence>
<dbReference type="PANTHER" id="PTHR48021">
    <property type="match status" value="1"/>
</dbReference>
<dbReference type="Pfam" id="PF00083">
    <property type="entry name" value="Sugar_tr"/>
    <property type="match status" value="1"/>
</dbReference>
<comment type="subcellular location">
    <subcellularLocation>
        <location evidence="1">Membrane</location>
        <topology evidence="1">Multi-pass membrane protein</topology>
    </subcellularLocation>
</comment>
<feature type="transmembrane region" description="Helical" evidence="5">
    <location>
        <begin position="359"/>
        <end position="381"/>
    </location>
</feature>
<dbReference type="GeneID" id="113517765"/>
<dbReference type="InterPro" id="IPR020846">
    <property type="entry name" value="MFS_dom"/>
</dbReference>
<keyword evidence="3 5" id="KW-1133">Transmembrane helix</keyword>
<dbReference type="PROSITE" id="PS50850">
    <property type="entry name" value="MFS"/>
    <property type="match status" value="1"/>
</dbReference>
<dbReference type="RefSeq" id="XP_052753101.1">
    <property type="nucleotide sequence ID" value="XM_052897141.1"/>
</dbReference>
<feature type="transmembrane region" description="Helical" evidence="5">
    <location>
        <begin position="142"/>
        <end position="163"/>
    </location>
</feature>
<evidence type="ECO:0000259" key="6">
    <source>
        <dbReference type="PROSITE" id="PS50850"/>
    </source>
</evidence>
<evidence type="ECO:0000256" key="2">
    <source>
        <dbReference type="ARBA" id="ARBA00022692"/>
    </source>
</evidence>
<keyword evidence="7" id="KW-1185">Reference proteome</keyword>
<dbReference type="InterPro" id="IPR050549">
    <property type="entry name" value="MFS_Trehalose_Transporter"/>
</dbReference>
<evidence type="ECO:0000313" key="8">
    <source>
        <dbReference type="RefSeq" id="XP_052753101.1"/>
    </source>
</evidence>
<sequence length="491" mass="55032">MNSKTRLVHLLRQSLVTAGVSLSMAEHSMVLGFTAILLPQLRQDPSMKTNIYIESWIASINALSFFPGVMMCPFIMRRYGRRKANLVSAVFMIIGWTCISLASDVNVILISKILQGAAVGLSSMSATILIGEYTSPKYRGSFLSIMMFSILLGSLMVHMIGSFLVWNRTALFCLAVAILDATIVSLSPETPVFLAKHGRYDECRKVFRWLHGPDEEDELNAMIKAAVSKKAKSDANNENGNEKNKGLLYVIDYFKRSDFYKPLILMLHLDVIELWCGYTTIETYAIDILHKILGHDINVSKNVIVLDTLKILSSVCAIHIHTKLKRCAALKLFVGMNILTYASIAGYSYLREEHIFENIVVGSTLTYLFVFSFCAGTMPLMCTISSEIFPLEYKEISTMITTLFASLNITLKMQTFPYLVNVIGIHGAFSIYALILTYALIVASIMLPETKDKTLQNIEEEYWTKPYEMTVVSQNDELTPMQVTELSQAPA</sequence>
<dbReference type="InterPro" id="IPR005829">
    <property type="entry name" value="Sugar_transporter_CS"/>
</dbReference>
<feature type="transmembrane region" description="Helical" evidence="5">
    <location>
        <begin position="49"/>
        <end position="72"/>
    </location>
</feature>
<evidence type="ECO:0000256" key="4">
    <source>
        <dbReference type="ARBA" id="ARBA00023136"/>
    </source>
</evidence>
<dbReference type="Proteomes" id="UP001652740">
    <property type="component" value="Unplaced"/>
</dbReference>
<feature type="transmembrane region" description="Helical" evidence="5">
    <location>
        <begin position="84"/>
        <end position="102"/>
    </location>
</feature>
<dbReference type="PROSITE" id="PS00217">
    <property type="entry name" value="SUGAR_TRANSPORT_2"/>
    <property type="match status" value="1"/>
</dbReference>
<keyword evidence="4 5" id="KW-0472">Membrane</keyword>
<proteinExistence type="predicted"/>
<gene>
    <name evidence="8" type="primary">LOC113517765</name>
</gene>
<evidence type="ECO:0000313" key="7">
    <source>
        <dbReference type="Proteomes" id="UP001652740"/>
    </source>
</evidence>